<evidence type="ECO:0000256" key="6">
    <source>
        <dbReference type="SAM" id="MobiDB-lite"/>
    </source>
</evidence>
<feature type="region of interest" description="Disordered" evidence="6">
    <location>
        <begin position="1"/>
        <end position="27"/>
    </location>
</feature>
<keyword evidence="9" id="KW-0282">Flagellum</keyword>
<dbReference type="InterPro" id="IPR005648">
    <property type="entry name" value="FlgD"/>
</dbReference>
<keyword evidence="10" id="KW-1185">Reference proteome</keyword>
<dbReference type="Proteomes" id="UP000737171">
    <property type="component" value="Unassembled WGS sequence"/>
</dbReference>
<keyword evidence="9" id="KW-0966">Cell projection</keyword>
<feature type="compositionally biased region" description="Low complexity" evidence="6">
    <location>
        <begin position="1"/>
        <end position="23"/>
    </location>
</feature>
<comment type="function">
    <text evidence="4 5">Required for flagellar hook formation. May act as a scaffolding protein.</text>
</comment>
<evidence type="ECO:0000256" key="3">
    <source>
        <dbReference type="ARBA" id="ARBA00022795"/>
    </source>
</evidence>
<evidence type="ECO:0000256" key="1">
    <source>
        <dbReference type="ARBA" id="ARBA00010577"/>
    </source>
</evidence>
<organism evidence="9 10">
    <name type="scientific">Pseudaquabacterium terrae</name>
    <dbReference type="NCBI Taxonomy" id="2732868"/>
    <lineage>
        <taxon>Bacteria</taxon>
        <taxon>Pseudomonadati</taxon>
        <taxon>Pseudomonadota</taxon>
        <taxon>Betaproteobacteria</taxon>
        <taxon>Burkholderiales</taxon>
        <taxon>Sphaerotilaceae</taxon>
        <taxon>Pseudaquabacterium</taxon>
    </lineage>
</organism>
<keyword evidence="3 5" id="KW-1005">Bacterial flagellum biogenesis</keyword>
<evidence type="ECO:0000259" key="7">
    <source>
        <dbReference type="Pfam" id="PF13860"/>
    </source>
</evidence>
<accession>A0ABX2EPB4</accession>
<evidence type="ECO:0000313" key="10">
    <source>
        <dbReference type="Proteomes" id="UP000737171"/>
    </source>
</evidence>
<gene>
    <name evidence="9" type="ORF">HLB44_25295</name>
</gene>
<dbReference type="EMBL" id="JABRWJ010000008">
    <property type="protein sequence ID" value="NRF70329.1"/>
    <property type="molecule type" value="Genomic_DNA"/>
</dbReference>
<evidence type="ECO:0000256" key="4">
    <source>
        <dbReference type="ARBA" id="ARBA00024746"/>
    </source>
</evidence>
<comment type="similarity">
    <text evidence="1 5">Belongs to the FlgD family.</text>
</comment>
<dbReference type="RefSeq" id="WP_173129143.1">
    <property type="nucleotide sequence ID" value="NZ_JABRWJ010000008.1"/>
</dbReference>
<proteinExistence type="inferred from homology"/>
<feature type="domain" description="FlgD/Vpr Ig-like" evidence="7">
    <location>
        <begin position="104"/>
        <end position="162"/>
    </location>
</feature>
<dbReference type="Pfam" id="PF13860">
    <property type="entry name" value="FlgD_ig"/>
    <property type="match status" value="1"/>
</dbReference>
<sequence length="221" mass="22855">MSSVDTSNSTSAGAALGATSPTGKVATASEQTDRFLKLLVTQMQNQDPLNPMDNAQITTQMAQISTVSGIDDLNKSIVSMNSMMLQSQSLEAASLIGKSVLVPGNQLALDAEGTAHGGFALAGPAQSVSVSIKDASGKVIDTIKMGASDAGRLSFDWQAPNPKMTGLTFEVSAQTGGVKVETMPLVADTVRAVYQDGGQLTVELDRAGVVRYSDVKAISQS</sequence>
<dbReference type="Pfam" id="PF13861">
    <property type="entry name" value="FLgD_tudor"/>
    <property type="match status" value="1"/>
</dbReference>
<comment type="caution">
    <text evidence="9">The sequence shown here is derived from an EMBL/GenBank/DDBJ whole genome shotgun (WGS) entry which is preliminary data.</text>
</comment>
<feature type="domain" description="FlgD Tudor-like" evidence="8">
    <location>
        <begin position="87"/>
        <end position="216"/>
    </location>
</feature>
<evidence type="ECO:0000256" key="2">
    <source>
        <dbReference type="ARBA" id="ARBA00016013"/>
    </source>
</evidence>
<keyword evidence="9" id="KW-0969">Cilium</keyword>
<reference evidence="9 10" key="1">
    <citation type="submission" date="2020-05" db="EMBL/GenBank/DDBJ databases">
        <title>Aquincola sp. isolate from soil.</title>
        <authorList>
            <person name="Han J."/>
            <person name="Kim D.-U."/>
        </authorList>
    </citation>
    <scope>NUCLEOTIDE SEQUENCE [LARGE SCALE GENOMIC DNA]</scope>
    <source>
        <strain evidence="9 10">S2</strain>
    </source>
</reference>
<dbReference type="InterPro" id="IPR025963">
    <property type="entry name" value="FLgD_Tudor"/>
</dbReference>
<dbReference type="Gene3D" id="2.60.40.4070">
    <property type="match status" value="1"/>
</dbReference>
<name>A0ABX2EPB4_9BURK</name>
<dbReference type="Pfam" id="PF03963">
    <property type="entry name" value="FlgD"/>
    <property type="match status" value="1"/>
</dbReference>
<protein>
    <recommendedName>
        <fullName evidence="2 5">Basal-body rod modification protein FlgD</fullName>
    </recommendedName>
</protein>
<evidence type="ECO:0000256" key="5">
    <source>
        <dbReference type="RuleBase" id="RU362076"/>
    </source>
</evidence>
<evidence type="ECO:0000259" key="8">
    <source>
        <dbReference type="Pfam" id="PF13861"/>
    </source>
</evidence>
<dbReference type="InterPro" id="IPR025965">
    <property type="entry name" value="FlgD/Vpr_Ig-like"/>
</dbReference>
<evidence type="ECO:0000313" key="9">
    <source>
        <dbReference type="EMBL" id="NRF70329.1"/>
    </source>
</evidence>
<dbReference type="Gene3D" id="2.30.30.910">
    <property type="match status" value="1"/>
</dbReference>